<reference evidence="2" key="2">
    <citation type="journal article" date="2015" name="Data Brief">
        <title>Shoot transcriptome of the giant reed, Arundo donax.</title>
        <authorList>
            <person name="Barrero R.A."/>
            <person name="Guerrero F.D."/>
            <person name="Moolhuijzen P."/>
            <person name="Goolsby J.A."/>
            <person name="Tidwell J."/>
            <person name="Bellgard S.E."/>
            <person name="Bellgard M.I."/>
        </authorList>
    </citation>
    <scope>NUCLEOTIDE SEQUENCE</scope>
    <source>
        <tissue evidence="2">Shoot tissue taken approximately 20 cm above the soil surface</tissue>
    </source>
</reference>
<accession>A0A0A9B2K4</accession>
<feature type="region of interest" description="Disordered" evidence="1">
    <location>
        <begin position="1"/>
        <end position="21"/>
    </location>
</feature>
<name>A0A0A9B2K4_ARUDO</name>
<proteinExistence type="predicted"/>
<sequence length="21" mass="2317">MPYTASSSSRKSPTTASSWRK</sequence>
<evidence type="ECO:0000313" key="2">
    <source>
        <dbReference type="EMBL" id="JAD55410.1"/>
    </source>
</evidence>
<dbReference type="EMBL" id="GBRH01242485">
    <property type="protein sequence ID" value="JAD55410.1"/>
    <property type="molecule type" value="Transcribed_RNA"/>
</dbReference>
<protein>
    <submittedName>
        <fullName evidence="2">Uncharacterized protein</fullName>
    </submittedName>
</protein>
<evidence type="ECO:0000256" key="1">
    <source>
        <dbReference type="SAM" id="MobiDB-lite"/>
    </source>
</evidence>
<reference evidence="2" key="1">
    <citation type="submission" date="2014-09" db="EMBL/GenBank/DDBJ databases">
        <authorList>
            <person name="Magalhaes I.L.F."/>
            <person name="Oliveira U."/>
            <person name="Santos F.R."/>
            <person name="Vidigal T.H.D.A."/>
            <person name="Brescovit A.D."/>
            <person name="Santos A.J."/>
        </authorList>
    </citation>
    <scope>NUCLEOTIDE SEQUENCE</scope>
    <source>
        <tissue evidence="2">Shoot tissue taken approximately 20 cm above the soil surface</tissue>
    </source>
</reference>
<organism evidence="2">
    <name type="scientific">Arundo donax</name>
    <name type="common">Giant reed</name>
    <name type="synonym">Donax arundinaceus</name>
    <dbReference type="NCBI Taxonomy" id="35708"/>
    <lineage>
        <taxon>Eukaryota</taxon>
        <taxon>Viridiplantae</taxon>
        <taxon>Streptophyta</taxon>
        <taxon>Embryophyta</taxon>
        <taxon>Tracheophyta</taxon>
        <taxon>Spermatophyta</taxon>
        <taxon>Magnoliopsida</taxon>
        <taxon>Liliopsida</taxon>
        <taxon>Poales</taxon>
        <taxon>Poaceae</taxon>
        <taxon>PACMAD clade</taxon>
        <taxon>Arundinoideae</taxon>
        <taxon>Arundineae</taxon>
        <taxon>Arundo</taxon>
    </lineage>
</organism>
<dbReference type="AlphaFoldDB" id="A0A0A9B2K4"/>